<evidence type="ECO:0000256" key="5">
    <source>
        <dbReference type="ARBA" id="ARBA00022692"/>
    </source>
</evidence>
<feature type="transmembrane region" description="Helical" evidence="8">
    <location>
        <begin position="80"/>
        <end position="98"/>
    </location>
</feature>
<feature type="domain" description="Glycosyltransferase RgtA/B/C/D-like" evidence="9">
    <location>
        <begin position="59"/>
        <end position="218"/>
    </location>
</feature>
<keyword evidence="2" id="KW-1003">Cell membrane</keyword>
<keyword evidence="11" id="KW-1185">Reference proteome</keyword>
<dbReference type="AlphaFoldDB" id="A0AA35Y3A4"/>
<dbReference type="GO" id="GO:0005886">
    <property type="term" value="C:plasma membrane"/>
    <property type="evidence" value="ECO:0007669"/>
    <property type="project" value="UniProtKB-SubCell"/>
</dbReference>
<keyword evidence="6 8" id="KW-1133">Transmembrane helix</keyword>
<evidence type="ECO:0000259" key="9">
    <source>
        <dbReference type="Pfam" id="PF13231"/>
    </source>
</evidence>
<comment type="caution">
    <text evidence="10">The sequence shown here is derived from an EMBL/GenBank/DDBJ whole genome shotgun (WGS) entry which is preliminary data.</text>
</comment>
<dbReference type="GO" id="GO:0009103">
    <property type="term" value="P:lipopolysaccharide biosynthetic process"/>
    <property type="evidence" value="ECO:0007669"/>
    <property type="project" value="UniProtKB-ARBA"/>
</dbReference>
<feature type="transmembrane region" description="Helical" evidence="8">
    <location>
        <begin position="284"/>
        <end position="301"/>
    </location>
</feature>
<evidence type="ECO:0000256" key="3">
    <source>
        <dbReference type="ARBA" id="ARBA00022676"/>
    </source>
</evidence>
<organism evidence="10 11">
    <name type="scientific">Brytella acorum</name>
    <dbReference type="NCBI Taxonomy" id="2959299"/>
    <lineage>
        <taxon>Bacteria</taxon>
        <taxon>Pseudomonadati</taxon>
        <taxon>Pseudomonadota</taxon>
        <taxon>Alphaproteobacteria</taxon>
        <taxon>Acetobacterales</taxon>
        <taxon>Acetobacteraceae</taxon>
        <taxon>Brytella</taxon>
    </lineage>
</organism>
<keyword evidence="4" id="KW-0808">Transferase</keyword>
<dbReference type="RefSeq" id="WP_289841323.1">
    <property type="nucleotide sequence ID" value="NZ_CATKSH010000007.1"/>
</dbReference>
<dbReference type="GO" id="GO:0016763">
    <property type="term" value="F:pentosyltransferase activity"/>
    <property type="evidence" value="ECO:0007669"/>
    <property type="project" value="TreeGrafter"/>
</dbReference>
<dbReference type="InterPro" id="IPR038731">
    <property type="entry name" value="RgtA/B/C-like"/>
</dbReference>
<keyword evidence="7 8" id="KW-0472">Membrane</keyword>
<dbReference type="EMBL" id="CATKSH010000007">
    <property type="protein sequence ID" value="CAI9120646.1"/>
    <property type="molecule type" value="Genomic_DNA"/>
</dbReference>
<sequence>MSGAEGRSALHALTTARLCWAAVIVATVVRMIVAASVPLTPDEAYYWIWSRHLQFGYFDHPPMVALWIRAGTALFGDSAFGVRCLGPVSALAGSWLLWDAARAAGRDGNMAVRAVALLNATLMINLGALTMTPDTPLVFFATLAVWSFARLIAHWRMSWSVLVGLSLGLACESKYTAVLMVAGAVIWCVTERRCWRSFGWLGAGVLTGAVCVLPNVIWNAEHGWASILKQGGRTTDWHPSRAFQFLGELLGGQIALATPWVFVLFVVGLWQAARRWKDDTLSRLLVLLVVLPAGVFFQHALGDRVQANWPAFLFPACALAAAMTGRRVVAACTVGGLMAVAVYGQALFHLLPLSSHHDVVARQTEGWASLGSQIQRVSGSDTYIYADDYAVASELAFYAPRLQIAGWERRWELLSRDVVSGQPGLFLIRTDTSPLPLPTGWHADRRLVTVCRLEGRCYDLIPVRPVKGAVDAAIVPLPRPKLTSP</sequence>
<protein>
    <submittedName>
        <fullName evidence="10">Glycosyltransferase family 39 protein</fullName>
    </submittedName>
</protein>
<comment type="subcellular location">
    <subcellularLocation>
        <location evidence="1">Cell membrane</location>
        <topology evidence="1">Multi-pass membrane protein</topology>
    </subcellularLocation>
</comment>
<evidence type="ECO:0000256" key="6">
    <source>
        <dbReference type="ARBA" id="ARBA00022989"/>
    </source>
</evidence>
<proteinExistence type="predicted"/>
<evidence type="ECO:0000313" key="10">
    <source>
        <dbReference type="EMBL" id="CAI9120646.1"/>
    </source>
</evidence>
<dbReference type="PANTHER" id="PTHR33908">
    <property type="entry name" value="MANNOSYLTRANSFERASE YKCB-RELATED"/>
    <property type="match status" value="1"/>
</dbReference>
<keyword evidence="3" id="KW-0328">Glycosyltransferase</keyword>
<evidence type="ECO:0000256" key="1">
    <source>
        <dbReference type="ARBA" id="ARBA00004651"/>
    </source>
</evidence>
<evidence type="ECO:0000256" key="2">
    <source>
        <dbReference type="ARBA" id="ARBA00022475"/>
    </source>
</evidence>
<gene>
    <name evidence="10" type="ORF">LMG32879_001483</name>
</gene>
<evidence type="ECO:0000313" key="11">
    <source>
        <dbReference type="Proteomes" id="UP001176960"/>
    </source>
</evidence>
<feature type="transmembrane region" description="Helical" evidence="8">
    <location>
        <begin position="197"/>
        <end position="218"/>
    </location>
</feature>
<dbReference type="Pfam" id="PF13231">
    <property type="entry name" value="PMT_2"/>
    <property type="match status" value="1"/>
</dbReference>
<dbReference type="PANTHER" id="PTHR33908:SF11">
    <property type="entry name" value="MEMBRANE PROTEIN"/>
    <property type="match status" value="1"/>
</dbReference>
<feature type="transmembrane region" description="Helical" evidence="8">
    <location>
        <begin position="250"/>
        <end position="272"/>
    </location>
</feature>
<dbReference type="Proteomes" id="UP001176960">
    <property type="component" value="Unassembled WGS sequence"/>
</dbReference>
<evidence type="ECO:0000256" key="8">
    <source>
        <dbReference type="SAM" id="Phobius"/>
    </source>
</evidence>
<feature type="transmembrane region" description="Helical" evidence="8">
    <location>
        <begin position="110"/>
        <end position="129"/>
    </location>
</feature>
<dbReference type="InterPro" id="IPR050297">
    <property type="entry name" value="LipidA_mod_glycosyltrf_83"/>
</dbReference>
<feature type="transmembrane region" description="Helical" evidence="8">
    <location>
        <begin position="12"/>
        <end position="33"/>
    </location>
</feature>
<evidence type="ECO:0000256" key="4">
    <source>
        <dbReference type="ARBA" id="ARBA00022679"/>
    </source>
</evidence>
<evidence type="ECO:0000256" key="7">
    <source>
        <dbReference type="ARBA" id="ARBA00023136"/>
    </source>
</evidence>
<feature type="transmembrane region" description="Helical" evidence="8">
    <location>
        <begin position="328"/>
        <end position="348"/>
    </location>
</feature>
<keyword evidence="5 8" id="KW-0812">Transmembrane</keyword>
<accession>A0AA35Y3A4</accession>
<name>A0AA35Y3A4_9PROT</name>
<reference evidence="10" key="1">
    <citation type="submission" date="2023-03" db="EMBL/GenBank/DDBJ databases">
        <authorList>
            <person name="Cleenwerck I."/>
        </authorList>
    </citation>
    <scope>NUCLEOTIDE SEQUENCE</scope>
    <source>
        <strain evidence="10">LMG 32879</strain>
    </source>
</reference>
<feature type="transmembrane region" description="Helical" evidence="8">
    <location>
        <begin position="307"/>
        <end position="323"/>
    </location>
</feature>